<comment type="similarity">
    <text evidence="5">Belongs to the 4-toluene sulfonate uptake permease (TSUP) (TC 2.A.102) family.</text>
</comment>
<dbReference type="PANTHER" id="PTHR43701:SF2">
    <property type="entry name" value="MEMBRANE TRANSPORTER PROTEIN YJNA-RELATED"/>
    <property type="match status" value="1"/>
</dbReference>
<feature type="transmembrane region" description="Helical" evidence="5">
    <location>
        <begin position="134"/>
        <end position="154"/>
    </location>
</feature>
<dbReference type="EMBL" id="CP014230">
    <property type="protein sequence ID" value="AMD94063.1"/>
    <property type="molecule type" value="Genomic_DNA"/>
</dbReference>
<dbReference type="Proteomes" id="UP000063964">
    <property type="component" value="Chromosome"/>
</dbReference>
<keyword evidence="2 5" id="KW-0812">Transmembrane</keyword>
<evidence type="ECO:0000313" key="6">
    <source>
        <dbReference type="EMBL" id="AMD94063.1"/>
    </source>
</evidence>
<feature type="transmembrane region" description="Helical" evidence="5">
    <location>
        <begin position="245"/>
        <end position="270"/>
    </location>
</feature>
<dbReference type="Pfam" id="PF01925">
    <property type="entry name" value="TauE"/>
    <property type="match status" value="1"/>
</dbReference>
<feature type="transmembrane region" description="Helical" evidence="5">
    <location>
        <begin position="282"/>
        <end position="303"/>
    </location>
</feature>
<feature type="transmembrane region" description="Helical" evidence="5">
    <location>
        <begin position="340"/>
        <end position="358"/>
    </location>
</feature>
<keyword evidence="4 5" id="KW-0472">Membrane</keyword>
<keyword evidence="5" id="KW-1003">Cell membrane</keyword>
<evidence type="ECO:0000256" key="1">
    <source>
        <dbReference type="ARBA" id="ARBA00004141"/>
    </source>
</evidence>
<evidence type="ECO:0000256" key="3">
    <source>
        <dbReference type="ARBA" id="ARBA00022989"/>
    </source>
</evidence>
<evidence type="ECO:0000256" key="5">
    <source>
        <dbReference type="RuleBase" id="RU363041"/>
    </source>
</evidence>
<feature type="transmembrane region" description="Helical" evidence="5">
    <location>
        <begin position="166"/>
        <end position="183"/>
    </location>
</feature>
<organism evidence="6 7">
    <name type="scientific">Desulfomicrobium orale DSM 12838</name>
    <dbReference type="NCBI Taxonomy" id="888061"/>
    <lineage>
        <taxon>Bacteria</taxon>
        <taxon>Pseudomonadati</taxon>
        <taxon>Thermodesulfobacteriota</taxon>
        <taxon>Desulfovibrionia</taxon>
        <taxon>Desulfovibrionales</taxon>
        <taxon>Desulfomicrobiaceae</taxon>
        <taxon>Desulfomicrobium</taxon>
    </lineage>
</organism>
<protein>
    <recommendedName>
        <fullName evidence="5">Probable membrane transporter protein</fullName>
    </recommendedName>
</protein>
<dbReference type="GO" id="GO:0005886">
    <property type="term" value="C:plasma membrane"/>
    <property type="evidence" value="ECO:0007669"/>
    <property type="project" value="UniProtKB-SubCell"/>
</dbReference>
<sequence>MTDNAKPSAAAATGSRLQQAIAKAPTGTEQGQVNMSSPAGFLGIPGGPQVNLILALVWAIWVGWIFSTVGAFGGVMAGVGHMSIFGLGAYAKGFKGTAPELNKTLTDSIRASNQFLVGLSALISSINYGRMGRLVLPLGLALGVGSLLGAWGSATLTAGKVSFSQYQGYFGLFVLLLGCYLLWETSPAGQASKKKAKAAAQAFEAAVKNQKTGGAPAPAGVKILGASLARIRFTFCGVEFSFNPLLPVIGGIVIAAVAAFLGVGGGFMLVPFLTSITQLPMYLAAGTSALAVLVSMITSIVTLMTKGVPVDWALVGTEMVGIAIGSVVGPHTSKYFSDKWLKRLFIVLAFYVGIDYVLRGFFHYRIFG</sequence>
<evidence type="ECO:0000256" key="4">
    <source>
        <dbReference type="ARBA" id="ARBA00023136"/>
    </source>
</evidence>
<reference evidence="7" key="1">
    <citation type="submission" date="2016-02" db="EMBL/GenBank/DDBJ databases">
        <authorList>
            <person name="Holder M.E."/>
            <person name="Ajami N.J."/>
            <person name="Petrosino J.F."/>
        </authorList>
    </citation>
    <scope>NUCLEOTIDE SEQUENCE [LARGE SCALE GENOMIC DNA]</scope>
    <source>
        <strain evidence="7">DSM 12838</strain>
    </source>
</reference>
<accession>A0A0X8JT36</accession>
<dbReference type="STRING" id="888061.AXF15_08060"/>
<keyword evidence="7" id="KW-1185">Reference proteome</keyword>
<dbReference type="RefSeq" id="WP_066608842.1">
    <property type="nucleotide sequence ID" value="NZ_CP014230.1"/>
</dbReference>
<dbReference type="AlphaFoldDB" id="A0A0X8JT36"/>
<feature type="transmembrane region" description="Helical" evidence="5">
    <location>
        <begin position="310"/>
        <end position="328"/>
    </location>
</feature>
<evidence type="ECO:0000256" key="2">
    <source>
        <dbReference type="ARBA" id="ARBA00022692"/>
    </source>
</evidence>
<dbReference type="PANTHER" id="PTHR43701">
    <property type="entry name" value="MEMBRANE TRANSPORTER PROTEIN MJ0441-RELATED"/>
    <property type="match status" value="1"/>
</dbReference>
<dbReference type="KEGG" id="doa:AXF15_08060"/>
<evidence type="ECO:0000313" key="7">
    <source>
        <dbReference type="Proteomes" id="UP000063964"/>
    </source>
</evidence>
<keyword evidence="3 5" id="KW-1133">Transmembrane helix</keyword>
<comment type="subcellular location">
    <subcellularLocation>
        <location evidence="5">Cell membrane</location>
        <topology evidence="5">Multi-pass membrane protein</topology>
    </subcellularLocation>
    <subcellularLocation>
        <location evidence="1">Membrane</location>
        <topology evidence="1">Multi-pass membrane protein</topology>
    </subcellularLocation>
</comment>
<name>A0A0X8JT36_9BACT</name>
<proteinExistence type="inferred from homology"/>
<gene>
    <name evidence="6" type="ORF">AXF15_08060</name>
</gene>
<dbReference type="InterPro" id="IPR051598">
    <property type="entry name" value="TSUP/Inactive_protease-like"/>
</dbReference>
<dbReference type="InterPro" id="IPR002781">
    <property type="entry name" value="TM_pro_TauE-like"/>
</dbReference>